<feature type="transmembrane region" description="Helical" evidence="5">
    <location>
        <begin position="182"/>
        <end position="205"/>
    </location>
</feature>
<dbReference type="InterPro" id="IPR052665">
    <property type="entry name" value="Neuropeptide-GPCR"/>
</dbReference>
<evidence type="ECO:0000256" key="4">
    <source>
        <dbReference type="ARBA" id="ARBA00023136"/>
    </source>
</evidence>
<reference evidence="8" key="1">
    <citation type="submission" date="2017-10" db="EMBL/GenBank/DDBJ databases">
        <title>Rapid genome shrinkage in a self-fertile nematode reveals novel sperm competition proteins.</title>
        <authorList>
            <person name="Yin D."/>
            <person name="Schwarz E.M."/>
            <person name="Thomas C.G."/>
            <person name="Felde R.L."/>
            <person name="Korf I.F."/>
            <person name="Cutter A.D."/>
            <person name="Schartner C.M."/>
            <person name="Ralston E.J."/>
            <person name="Meyer B.J."/>
            <person name="Haag E.S."/>
        </authorList>
    </citation>
    <scope>NUCLEOTIDE SEQUENCE [LARGE SCALE GENOMIC DNA]</scope>
    <source>
        <strain evidence="8">JU1422</strain>
    </source>
</reference>
<feature type="transmembrane region" description="Helical" evidence="5">
    <location>
        <begin position="57"/>
        <end position="77"/>
    </location>
</feature>
<feature type="domain" description="G-protein coupled receptors family 1 profile" evidence="6">
    <location>
        <begin position="29"/>
        <end position="276"/>
    </location>
</feature>
<name>A0A2G5U1S7_9PELO</name>
<dbReference type="SUPFAM" id="SSF81321">
    <property type="entry name" value="Family A G protein-coupled receptor-like"/>
    <property type="match status" value="1"/>
</dbReference>
<dbReference type="PROSITE" id="PS50262">
    <property type="entry name" value="G_PROTEIN_RECEP_F1_2"/>
    <property type="match status" value="1"/>
</dbReference>
<dbReference type="GO" id="GO:0016020">
    <property type="term" value="C:membrane"/>
    <property type="evidence" value="ECO:0007669"/>
    <property type="project" value="UniProtKB-SubCell"/>
</dbReference>
<evidence type="ECO:0000256" key="3">
    <source>
        <dbReference type="ARBA" id="ARBA00022989"/>
    </source>
</evidence>
<dbReference type="Gene3D" id="1.20.1070.10">
    <property type="entry name" value="Rhodopsin 7-helix transmembrane proteins"/>
    <property type="match status" value="1"/>
</dbReference>
<dbReference type="Pfam" id="PF10323">
    <property type="entry name" value="7TM_GPCR_Srv"/>
    <property type="match status" value="1"/>
</dbReference>
<dbReference type="InterPro" id="IPR017452">
    <property type="entry name" value="GPCR_Rhodpsn_7TM"/>
</dbReference>
<protein>
    <recommendedName>
        <fullName evidence="6">G-protein coupled receptors family 1 profile domain-containing protein</fullName>
    </recommendedName>
</protein>
<dbReference type="Proteomes" id="UP000230233">
    <property type="component" value="Chromosome IV"/>
</dbReference>
<evidence type="ECO:0000313" key="7">
    <source>
        <dbReference type="EMBL" id="PIC33485.1"/>
    </source>
</evidence>
<feature type="transmembrane region" description="Helical" evidence="5">
    <location>
        <begin position="226"/>
        <end position="244"/>
    </location>
</feature>
<evidence type="ECO:0000313" key="8">
    <source>
        <dbReference type="Proteomes" id="UP000230233"/>
    </source>
</evidence>
<feature type="transmembrane region" description="Helical" evidence="5">
    <location>
        <begin position="138"/>
        <end position="155"/>
    </location>
</feature>
<feature type="transmembrane region" description="Helical" evidence="5">
    <location>
        <begin position="97"/>
        <end position="117"/>
    </location>
</feature>
<dbReference type="EMBL" id="PDUG01000004">
    <property type="protein sequence ID" value="PIC33485.1"/>
    <property type="molecule type" value="Genomic_DNA"/>
</dbReference>
<keyword evidence="4 5" id="KW-0472">Membrane</keyword>
<accession>A0A2G5U1S7</accession>
<evidence type="ECO:0000259" key="6">
    <source>
        <dbReference type="PROSITE" id="PS50262"/>
    </source>
</evidence>
<feature type="transmembrane region" description="Helical" evidence="5">
    <location>
        <begin position="15"/>
        <end position="36"/>
    </location>
</feature>
<keyword evidence="8" id="KW-1185">Reference proteome</keyword>
<dbReference type="PANTHER" id="PTHR24224:SF12">
    <property type="entry name" value="G-PROTEIN COUPLED RECEPTORS FAMILY 1 PROFILE DOMAIN-CONTAINING PROTEIN-RELATED"/>
    <property type="match status" value="1"/>
</dbReference>
<organism evidence="7 8">
    <name type="scientific">Caenorhabditis nigoni</name>
    <dbReference type="NCBI Taxonomy" id="1611254"/>
    <lineage>
        <taxon>Eukaryota</taxon>
        <taxon>Metazoa</taxon>
        <taxon>Ecdysozoa</taxon>
        <taxon>Nematoda</taxon>
        <taxon>Chromadorea</taxon>
        <taxon>Rhabditida</taxon>
        <taxon>Rhabditina</taxon>
        <taxon>Rhabditomorpha</taxon>
        <taxon>Rhabditoidea</taxon>
        <taxon>Rhabditidae</taxon>
        <taxon>Peloderinae</taxon>
        <taxon>Caenorhabditis</taxon>
    </lineage>
</organism>
<evidence type="ECO:0000256" key="2">
    <source>
        <dbReference type="ARBA" id="ARBA00022692"/>
    </source>
</evidence>
<sequence length="329" mass="38902">MVDASYPSFQWWPLWAFYFLFIIAFPIYLFIFVILIRLRKSNSAFRSSFYTLLLQQIIADLISLVFFLIFKITTSVFTEYFFIQDDIPFAQIYFNSVYWTIVYRAHGIVLLTIHRYLVIVKTSSKLTHFILNEKPWLIWFRFWIPPTIFNLIFFLDTKIRFGMGQILIFAMDTLIVDRYAEAIIVFLSISCLICFVSYILIILFVRSKSNAMSQSIKRELRLALQMILPCFGLFVLQVYMSFLHCFATNDNVRSPRIIKTKKNLLGLHDPMDPRILSTCKWHHFVYRTNYNPAIQHGTVYENKENFDESKVNQSVCFISATSINQISCH</sequence>
<comment type="caution">
    <text evidence="7">The sequence shown here is derived from an EMBL/GenBank/DDBJ whole genome shotgun (WGS) entry which is preliminary data.</text>
</comment>
<proteinExistence type="predicted"/>
<comment type="subcellular location">
    <subcellularLocation>
        <location evidence="1">Membrane</location>
    </subcellularLocation>
</comment>
<dbReference type="PANTHER" id="PTHR24224">
    <property type="entry name" value="CARDIOACCELERATORY PEPTIDE RECEPTOR-RELATED"/>
    <property type="match status" value="1"/>
</dbReference>
<dbReference type="InterPro" id="IPR019426">
    <property type="entry name" value="7TM_GPCR_serpentine_rcpt_Srv"/>
</dbReference>
<keyword evidence="2 5" id="KW-0812">Transmembrane</keyword>
<evidence type="ECO:0000256" key="5">
    <source>
        <dbReference type="SAM" id="Phobius"/>
    </source>
</evidence>
<dbReference type="AlphaFoldDB" id="A0A2G5U1S7"/>
<dbReference type="OrthoDB" id="5868253at2759"/>
<gene>
    <name evidence="7" type="primary">Cnig_chr_IV.g13445</name>
    <name evidence="7" type="ORF">B9Z55_013445</name>
</gene>
<keyword evidence="3 5" id="KW-1133">Transmembrane helix</keyword>
<evidence type="ECO:0000256" key="1">
    <source>
        <dbReference type="ARBA" id="ARBA00004370"/>
    </source>
</evidence>